<dbReference type="EnsemblPlants" id="Pp3c17_17470V3.2">
    <property type="protein sequence ID" value="Pp3c17_17470V3.2"/>
    <property type="gene ID" value="Pp3c17_17470"/>
</dbReference>
<dbReference type="PANTHER" id="PTHR35766">
    <property type="entry name" value="OS08G0543600 PROTEIN"/>
    <property type="match status" value="1"/>
</dbReference>
<reference evidence="4 5" key="1">
    <citation type="journal article" date="2008" name="Science">
        <title>The Physcomitrella genome reveals evolutionary insights into the conquest of land by plants.</title>
        <authorList>
            <person name="Rensing S."/>
            <person name="Lang D."/>
            <person name="Zimmer A."/>
            <person name="Terry A."/>
            <person name="Salamov A."/>
            <person name="Shapiro H."/>
            <person name="Nishiyama T."/>
            <person name="Perroud P.-F."/>
            <person name="Lindquist E."/>
            <person name="Kamisugi Y."/>
            <person name="Tanahashi T."/>
            <person name="Sakakibara K."/>
            <person name="Fujita T."/>
            <person name="Oishi K."/>
            <person name="Shin-I T."/>
            <person name="Kuroki Y."/>
            <person name="Toyoda A."/>
            <person name="Suzuki Y."/>
            <person name="Hashimoto A."/>
            <person name="Yamaguchi K."/>
            <person name="Sugano A."/>
            <person name="Kohara Y."/>
            <person name="Fujiyama A."/>
            <person name="Anterola A."/>
            <person name="Aoki S."/>
            <person name="Ashton N."/>
            <person name="Barbazuk W.B."/>
            <person name="Barker E."/>
            <person name="Bennetzen J."/>
            <person name="Bezanilla M."/>
            <person name="Blankenship R."/>
            <person name="Cho S.H."/>
            <person name="Dutcher S."/>
            <person name="Estelle M."/>
            <person name="Fawcett J.A."/>
            <person name="Gundlach H."/>
            <person name="Hanada K."/>
            <person name="Heyl A."/>
            <person name="Hicks K.A."/>
            <person name="Hugh J."/>
            <person name="Lohr M."/>
            <person name="Mayer K."/>
            <person name="Melkozernov A."/>
            <person name="Murata T."/>
            <person name="Nelson D."/>
            <person name="Pils B."/>
            <person name="Prigge M."/>
            <person name="Reiss B."/>
            <person name="Renner T."/>
            <person name="Rombauts S."/>
            <person name="Rushton P."/>
            <person name="Sanderfoot A."/>
            <person name="Schween G."/>
            <person name="Shiu S.-H."/>
            <person name="Stueber K."/>
            <person name="Theodoulou F.L."/>
            <person name="Tu H."/>
            <person name="Van de Peer Y."/>
            <person name="Verrier P.J."/>
            <person name="Waters E."/>
            <person name="Wood A."/>
            <person name="Yang L."/>
            <person name="Cove D."/>
            <person name="Cuming A."/>
            <person name="Hasebe M."/>
            <person name="Lucas S."/>
            <person name="Mishler D.B."/>
            <person name="Reski R."/>
            <person name="Grigoriev I."/>
            <person name="Quatrano R.S."/>
            <person name="Boore J.L."/>
        </authorList>
    </citation>
    <scope>NUCLEOTIDE SEQUENCE [LARGE SCALE GENOMIC DNA]</scope>
    <source>
        <strain evidence="4 5">cv. Gransden 2004</strain>
    </source>
</reference>
<feature type="compositionally biased region" description="Low complexity" evidence="2">
    <location>
        <begin position="576"/>
        <end position="602"/>
    </location>
</feature>
<dbReference type="KEGG" id="ppp:112293987"/>
<feature type="region of interest" description="Disordered" evidence="2">
    <location>
        <begin position="906"/>
        <end position="1056"/>
    </location>
</feature>
<dbReference type="InParanoid" id="A0A7I4BA20"/>
<protein>
    <recommendedName>
        <fullName evidence="3">DUF7725 domain-containing protein</fullName>
    </recommendedName>
</protein>
<keyword evidence="1" id="KW-0175">Coiled coil</keyword>
<dbReference type="Pfam" id="PF24851">
    <property type="entry name" value="DUF7725"/>
    <property type="match status" value="1"/>
</dbReference>
<dbReference type="PANTHER" id="PTHR35766:SF1">
    <property type="entry name" value="OS08G0543600 PROTEIN"/>
    <property type="match status" value="1"/>
</dbReference>
<dbReference type="Gramene" id="Pp3c17_17470V3.2">
    <property type="protein sequence ID" value="Pp3c17_17470V3.2"/>
    <property type="gene ID" value="Pp3c17_17470"/>
</dbReference>
<evidence type="ECO:0000313" key="4">
    <source>
        <dbReference type="EnsemblPlants" id="Pp3c17_17470V3.2"/>
    </source>
</evidence>
<feature type="compositionally biased region" description="Polar residues" evidence="2">
    <location>
        <begin position="1025"/>
        <end position="1035"/>
    </location>
</feature>
<dbReference type="OrthoDB" id="2020644at2759"/>
<feature type="compositionally biased region" description="Polar residues" evidence="2">
    <location>
        <begin position="726"/>
        <end position="743"/>
    </location>
</feature>
<evidence type="ECO:0000259" key="3">
    <source>
        <dbReference type="Pfam" id="PF24851"/>
    </source>
</evidence>
<feature type="compositionally biased region" description="Polar residues" evidence="2">
    <location>
        <begin position="934"/>
        <end position="957"/>
    </location>
</feature>
<feature type="compositionally biased region" description="Basic and acidic residues" evidence="2">
    <location>
        <begin position="74"/>
        <end position="87"/>
    </location>
</feature>
<feature type="compositionally biased region" description="Polar residues" evidence="2">
    <location>
        <begin position="603"/>
        <end position="613"/>
    </location>
</feature>
<sequence length="1056" mass="117457">MEAPIVGGNTGGLPLSGQAARREWRKVSEMSNGHGRIVANGPGNQSRTHHSGRPRSGNVGLRRTNQNGRMFHPRSSEHSSDSDHQGGDDSGGQLRGDPLSLQEMANLNIGQQGALHEELHREQQSEHASMKIIPMGPGFSAIDNPEDGLEQQLLDVSRKREQLQQAELELRAQFIARSEVHRMQKNYEEQFKQHAEIVASLQNEIHDRDQRMHCLDQNLEEREQELRANQIQANEAVSPFSHTKNVEHAQRFHKLHITKCTFRNRCFPWDVWAKDGLLREQTNELASLRRERDTTLAEQKAALAQLEAGRSDYAAQVEHLKEQLHEKVRRRQEVEEQNHATQELLLFKDGQLQDAQAWMARAQELDAYHVNANQTLQAELRDRSEQLNQVWMGYQRQLTDMERFHAQVVQRLQTELNEAREQAQMLQGSGQERLGTREERQLHVGNHTDIQREGNEESLGKATMKNSAGVVRGNPILVTHGNVEAAVPVYIPLDNSIKGDHATGLPVVQFPAVIGITPVMSSSGVPMMQQFSLQQQPVTPASWASPGLQSSHTQLHVHPNLLSTPLHPSAHQQVGNAHHQNAQLQQQTTQLPHLSLPSSLLPNQNMQSSQPQHQVLDREDSRQHGGILLSQLSLKAQAPSTPVQPTVQTGQQESLVIDSVQPLSEGLKLPHSSQDQQQVEIPMQHHRNNNRQEQQQHPQSHQSVQEQHSKPFSKQDPVQEHETRQLQHQQGISSSMHHLSQPTAPMAEENLVQHKPSPRKSIMAKQEPRQPVTNQSNSQQGAPEPIKNPEPVLLDERSLLACLMRAVPAEANAKISMKSTLPDRLGKMLAPLHWQSYRKQYGRLDEFVSLHKEHFVIEGDYIYLSEGVHDKVSATTAVAKGAAGAAAASPVGLDRLPSVAVTSVAQASQLQRGNPTKGFSKDVRPQPLRDESIIHTQGSISPHQPKSNTQDNSTSLLSRNSVGNGVASSNNLGELDGANSTSVGEFSSNNLSVRNNSGGMDNGEANSFGNSRAGGGYHGSRHQNSRISYNGSGQYRKQDNHHRSQIQDLPTSTPTQ</sequence>
<dbReference type="Proteomes" id="UP000006727">
    <property type="component" value="Chromosome 17"/>
</dbReference>
<organism evidence="4 5">
    <name type="scientific">Physcomitrium patens</name>
    <name type="common">Spreading-leaved earth moss</name>
    <name type="synonym">Physcomitrella patens</name>
    <dbReference type="NCBI Taxonomy" id="3218"/>
    <lineage>
        <taxon>Eukaryota</taxon>
        <taxon>Viridiplantae</taxon>
        <taxon>Streptophyta</taxon>
        <taxon>Embryophyta</taxon>
        <taxon>Bryophyta</taxon>
        <taxon>Bryophytina</taxon>
        <taxon>Bryopsida</taxon>
        <taxon>Funariidae</taxon>
        <taxon>Funariales</taxon>
        <taxon>Funariaceae</taxon>
        <taxon>Physcomitrium</taxon>
    </lineage>
</organism>
<evidence type="ECO:0000256" key="2">
    <source>
        <dbReference type="SAM" id="MobiDB-lite"/>
    </source>
</evidence>
<dbReference type="AlphaFoldDB" id="A0A7I4BA20"/>
<name>A0A7I4BA20_PHYPA</name>
<keyword evidence="5" id="KW-1185">Reference proteome</keyword>
<feature type="region of interest" description="Disordered" evidence="2">
    <location>
        <begin position="1"/>
        <end position="98"/>
    </location>
</feature>
<evidence type="ECO:0000256" key="1">
    <source>
        <dbReference type="SAM" id="Coils"/>
    </source>
</evidence>
<proteinExistence type="predicted"/>
<feature type="compositionally biased region" description="Basic and acidic residues" evidence="2">
    <location>
        <begin position="919"/>
        <end position="933"/>
    </location>
</feature>
<feature type="coiled-coil region" evidence="1">
    <location>
        <begin position="146"/>
        <end position="204"/>
    </location>
</feature>
<evidence type="ECO:0000313" key="5">
    <source>
        <dbReference type="Proteomes" id="UP000006727"/>
    </source>
</evidence>
<feature type="compositionally biased region" description="Polar residues" evidence="2">
    <location>
        <begin position="771"/>
        <end position="781"/>
    </location>
</feature>
<feature type="compositionally biased region" description="Polar residues" evidence="2">
    <location>
        <begin position="978"/>
        <end position="1010"/>
    </location>
</feature>
<feature type="compositionally biased region" description="Low complexity" evidence="2">
    <location>
        <begin position="691"/>
        <end position="706"/>
    </location>
</feature>
<reference evidence="4" key="3">
    <citation type="submission" date="2020-12" db="UniProtKB">
        <authorList>
            <consortium name="EnsemblPlants"/>
        </authorList>
    </citation>
    <scope>IDENTIFICATION</scope>
</reference>
<feature type="compositionally biased region" description="Polar residues" evidence="2">
    <location>
        <begin position="1046"/>
        <end position="1056"/>
    </location>
</feature>
<gene>
    <name evidence="4" type="primary">LOC112293987</name>
</gene>
<feature type="coiled-coil region" evidence="1">
    <location>
        <begin position="402"/>
        <end position="429"/>
    </location>
</feature>
<dbReference type="GeneID" id="112293987"/>
<dbReference type="RefSeq" id="XP_024399789.1">
    <property type="nucleotide sequence ID" value="XM_024544021.2"/>
</dbReference>
<feature type="region of interest" description="Disordered" evidence="2">
    <location>
        <begin position="565"/>
        <end position="621"/>
    </location>
</feature>
<feature type="coiled-coil region" evidence="1">
    <location>
        <begin position="278"/>
        <end position="337"/>
    </location>
</feature>
<reference evidence="4 5" key="2">
    <citation type="journal article" date="2018" name="Plant J.">
        <title>The Physcomitrella patens chromosome-scale assembly reveals moss genome structure and evolution.</title>
        <authorList>
            <person name="Lang D."/>
            <person name="Ullrich K.K."/>
            <person name="Murat F."/>
            <person name="Fuchs J."/>
            <person name="Jenkins J."/>
            <person name="Haas F.B."/>
            <person name="Piednoel M."/>
            <person name="Gundlach H."/>
            <person name="Van Bel M."/>
            <person name="Meyberg R."/>
            <person name="Vives C."/>
            <person name="Morata J."/>
            <person name="Symeonidi A."/>
            <person name="Hiss M."/>
            <person name="Muchero W."/>
            <person name="Kamisugi Y."/>
            <person name="Saleh O."/>
            <person name="Blanc G."/>
            <person name="Decker E.L."/>
            <person name="van Gessel N."/>
            <person name="Grimwood J."/>
            <person name="Hayes R.D."/>
            <person name="Graham S.W."/>
            <person name="Gunter L.E."/>
            <person name="McDaniel S.F."/>
            <person name="Hoernstein S.N.W."/>
            <person name="Larsson A."/>
            <person name="Li F.W."/>
            <person name="Perroud P.F."/>
            <person name="Phillips J."/>
            <person name="Ranjan P."/>
            <person name="Rokshar D.S."/>
            <person name="Rothfels C.J."/>
            <person name="Schneider L."/>
            <person name="Shu S."/>
            <person name="Stevenson D.W."/>
            <person name="Thummler F."/>
            <person name="Tillich M."/>
            <person name="Villarreal Aguilar J.C."/>
            <person name="Widiez T."/>
            <person name="Wong G.K."/>
            <person name="Wymore A."/>
            <person name="Zhang Y."/>
            <person name="Zimmer A.D."/>
            <person name="Quatrano R.S."/>
            <person name="Mayer K.F.X."/>
            <person name="Goodstein D."/>
            <person name="Casacuberta J.M."/>
            <person name="Vandepoele K."/>
            <person name="Reski R."/>
            <person name="Cuming A.C."/>
            <person name="Tuskan G.A."/>
            <person name="Maumus F."/>
            <person name="Salse J."/>
            <person name="Schmutz J."/>
            <person name="Rensing S.A."/>
        </authorList>
    </citation>
    <scope>NUCLEOTIDE SEQUENCE [LARGE SCALE GENOMIC DNA]</scope>
    <source>
        <strain evidence="4 5">cv. Gransden 2004</strain>
    </source>
</reference>
<dbReference type="FunCoup" id="A0A7I4BA20">
    <property type="interactions" value="3034"/>
</dbReference>
<accession>A0A7I4BA20</accession>
<dbReference type="EMBL" id="ABEU02000017">
    <property type="status" value="NOT_ANNOTATED_CDS"/>
    <property type="molecule type" value="Genomic_DNA"/>
</dbReference>
<feature type="domain" description="DUF7725" evidence="3">
    <location>
        <begin position="793"/>
        <end position="864"/>
    </location>
</feature>
<dbReference type="InterPro" id="IPR056142">
    <property type="entry name" value="DUF7725"/>
</dbReference>
<feature type="region of interest" description="Disordered" evidence="2">
    <location>
        <begin position="688"/>
        <end position="791"/>
    </location>
</feature>
<feature type="compositionally biased region" description="Low complexity" evidence="2">
    <location>
        <begin position="958"/>
        <end position="971"/>
    </location>
</feature>